<dbReference type="InterPro" id="IPR000086">
    <property type="entry name" value="NUDIX_hydrolase_dom"/>
</dbReference>
<organism evidence="2 3">
    <name type="scientific">Neptunitalea chrysea</name>
    <dbReference type="NCBI Taxonomy" id="1647581"/>
    <lineage>
        <taxon>Bacteria</taxon>
        <taxon>Pseudomonadati</taxon>
        <taxon>Bacteroidota</taxon>
        <taxon>Flavobacteriia</taxon>
        <taxon>Flavobacteriales</taxon>
        <taxon>Flavobacteriaceae</taxon>
        <taxon>Neptunitalea</taxon>
    </lineage>
</organism>
<dbReference type="EMBL" id="BRVP01000024">
    <property type="protein sequence ID" value="GLB53794.1"/>
    <property type="molecule type" value="Genomic_DNA"/>
</dbReference>
<dbReference type="PROSITE" id="PS51462">
    <property type="entry name" value="NUDIX"/>
    <property type="match status" value="1"/>
</dbReference>
<accession>A0A9W6EVG5</accession>
<dbReference type="Gene3D" id="3.90.79.10">
    <property type="entry name" value="Nucleoside Triphosphate Pyrophosphohydrolase"/>
    <property type="match status" value="1"/>
</dbReference>
<sequence length="137" mass="16533">MLNKIDKSRLIAVKKDKILVLEKIGIKKKYSLAGGVKKKKETDYQSLIRETFEEIGLELKKKDLTYFLSRKNTNKERQEIYKHYFITIKPVKNIEVLELHKFKKALWIPWYDALEYLDKDDRSTITLYFDQFRKQIN</sequence>
<evidence type="ECO:0000259" key="1">
    <source>
        <dbReference type="PROSITE" id="PS51462"/>
    </source>
</evidence>
<keyword evidence="3" id="KW-1185">Reference proteome</keyword>
<evidence type="ECO:0000313" key="3">
    <source>
        <dbReference type="Proteomes" id="UP001143545"/>
    </source>
</evidence>
<dbReference type="Proteomes" id="UP001143545">
    <property type="component" value="Unassembled WGS sequence"/>
</dbReference>
<dbReference type="RefSeq" id="WP_281756011.1">
    <property type="nucleotide sequence ID" value="NZ_BRVP01000024.1"/>
</dbReference>
<dbReference type="InterPro" id="IPR015797">
    <property type="entry name" value="NUDIX_hydrolase-like_dom_sf"/>
</dbReference>
<dbReference type="SUPFAM" id="SSF55811">
    <property type="entry name" value="Nudix"/>
    <property type="match status" value="1"/>
</dbReference>
<dbReference type="Pfam" id="PF00293">
    <property type="entry name" value="NUDIX"/>
    <property type="match status" value="1"/>
</dbReference>
<protein>
    <recommendedName>
        <fullName evidence="1">Nudix hydrolase domain-containing protein</fullName>
    </recommendedName>
</protein>
<reference evidence="2" key="1">
    <citation type="submission" date="2022-07" db="EMBL/GenBank/DDBJ databases">
        <title>Taxonomy of Novel Oxalotrophic and Methylotrophic Bacteria.</title>
        <authorList>
            <person name="Sahin N."/>
            <person name="Tani A."/>
        </authorList>
    </citation>
    <scope>NUCLEOTIDE SEQUENCE</scope>
    <source>
        <strain evidence="2">AM327</strain>
    </source>
</reference>
<dbReference type="AlphaFoldDB" id="A0A9W6EVG5"/>
<comment type="caution">
    <text evidence="2">The sequence shown here is derived from an EMBL/GenBank/DDBJ whole genome shotgun (WGS) entry which is preliminary data.</text>
</comment>
<name>A0A9W6EVG5_9FLAO</name>
<proteinExistence type="predicted"/>
<evidence type="ECO:0000313" key="2">
    <source>
        <dbReference type="EMBL" id="GLB53794.1"/>
    </source>
</evidence>
<feature type="domain" description="Nudix hydrolase" evidence="1">
    <location>
        <begin position="1"/>
        <end position="134"/>
    </location>
</feature>
<gene>
    <name evidence="2" type="ORF">NBRC110019_28350</name>
</gene>